<sequence length="237" mass="25680">MKSTNETAVAMAQEGAPEGTVIVAARQEGGHGRMQRVWSSPLGGLWFTVILRPQINPQYAAQITLLAGVAVSKAVRRLYDTENVQIKWPNDLLLDGKKICGILSELQLDENGVIDYAIVGIGVNVALSAADFPAEVAATAASLNASLHKDFTCDQVLAAIMEDFGILYDKWLLLGADVVMKEWQKLNCTVGRHVLVKDNDQVIFAGTVTAVDEEGAIIVRNEQGIIQSFNFGEISIR</sequence>
<gene>
    <name evidence="5" type="ORF">BHW43_01295</name>
</gene>
<dbReference type="CDD" id="cd16442">
    <property type="entry name" value="BPL"/>
    <property type="match status" value="1"/>
</dbReference>
<dbReference type="InterPro" id="IPR045864">
    <property type="entry name" value="aa-tRNA-synth_II/BPL/LPL"/>
</dbReference>
<evidence type="ECO:0000259" key="4">
    <source>
        <dbReference type="PROSITE" id="PS51733"/>
    </source>
</evidence>
<dbReference type="GO" id="GO:0016740">
    <property type="term" value="F:transferase activity"/>
    <property type="evidence" value="ECO:0007669"/>
    <property type="project" value="UniProtKB-ARBA"/>
</dbReference>
<evidence type="ECO:0000313" key="5">
    <source>
        <dbReference type="EMBL" id="OLA39546.1"/>
    </source>
</evidence>
<dbReference type="PROSITE" id="PS51733">
    <property type="entry name" value="BPL_LPL_CATALYTIC"/>
    <property type="match status" value="1"/>
</dbReference>
<comment type="caution">
    <text evidence="5">The sequence shown here is derived from an EMBL/GenBank/DDBJ whole genome shotgun (WGS) entry which is preliminary data.</text>
</comment>
<dbReference type="GO" id="GO:0004077">
    <property type="term" value="F:biotin--[biotin carboxyl-carrier protein] ligase activity"/>
    <property type="evidence" value="ECO:0007669"/>
    <property type="project" value="UniProtKB-EC"/>
</dbReference>
<dbReference type="EMBL" id="MNTG01000001">
    <property type="protein sequence ID" value="OLA39546.1"/>
    <property type="molecule type" value="Genomic_DNA"/>
</dbReference>
<dbReference type="PANTHER" id="PTHR12835">
    <property type="entry name" value="BIOTIN PROTEIN LIGASE"/>
    <property type="match status" value="1"/>
</dbReference>
<dbReference type="PANTHER" id="PTHR12835:SF5">
    <property type="entry name" value="BIOTIN--PROTEIN LIGASE"/>
    <property type="match status" value="1"/>
</dbReference>
<dbReference type="InterPro" id="IPR004408">
    <property type="entry name" value="Biotin_CoA_COase_ligase"/>
</dbReference>
<dbReference type="GO" id="GO:0009249">
    <property type="term" value="P:protein lipoylation"/>
    <property type="evidence" value="ECO:0007669"/>
    <property type="project" value="UniProtKB-ARBA"/>
</dbReference>
<evidence type="ECO:0000256" key="2">
    <source>
        <dbReference type="ARBA" id="ARBA00023267"/>
    </source>
</evidence>
<proteinExistence type="predicted"/>
<evidence type="ECO:0000256" key="1">
    <source>
        <dbReference type="ARBA" id="ARBA00022598"/>
    </source>
</evidence>
<dbReference type="InterPro" id="IPR004143">
    <property type="entry name" value="BPL_LPL_catalytic"/>
</dbReference>
<dbReference type="Gene3D" id="3.30.930.10">
    <property type="entry name" value="Bira Bifunctional Protein, Domain 2"/>
    <property type="match status" value="1"/>
</dbReference>
<dbReference type="GO" id="GO:0005737">
    <property type="term" value="C:cytoplasm"/>
    <property type="evidence" value="ECO:0007669"/>
    <property type="project" value="TreeGrafter"/>
</dbReference>
<dbReference type="AlphaFoldDB" id="A0A1Q6RB38"/>
<dbReference type="EC" id="6.3.4.15" evidence="3"/>
<evidence type="ECO:0000313" key="6">
    <source>
        <dbReference type="Proteomes" id="UP000186777"/>
    </source>
</evidence>
<accession>A0A1Q6RB38</accession>
<dbReference type="Pfam" id="PF03099">
    <property type="entry name" value="BPL_LplA_LipB"/>
    <property type="match status" value="1"/>
</dbReference>
<name>A0A1Q6RB38_9FIRM</name>
<keyword evidence="1 5" id="KW-0436">Ligase</keyword>
<dbReference type="STRING" id="626940.BHW43_01295"/>
<dbReference type="Pfam" id="PF02237">
    <property type="entry name" value="BPL_C"/>
    <property type="match status" value="1"/>
</dbReference>
<organism evidence="5 6">
    <name type="scientific">Phascolarctobacterium succinatutens</name>
    <dbReference type="NCBI Taxonomy" id="626940"/>
    <lineage>
        <taxon>Bacteria</taxon>
        <taxon>Bacillati</taxon>
        <taxon>Bacillota</taxon>
        <taxon>Negativicutes</taxon>
        <taxon>Acidaminococcales</taxon>
        <taxon>Acidaminococcaceae</taxon>
        <taxon>Phascolarctobacterium</taxon>
    </lineage>
</organism>
<dbReference type="NCBIfam" id="TIGR00121">
    <property type="entry name" value="birA_ligase"/>
    <property type="match status" value="1"/>
</dbReference>
<dbReference type="Gene3D" id="2.30.30.100">
    <property type="match status" value="1"/>
</dbReference>
<reference evidence="5 6" key="1">
    <citation type="journal article" date="2016" name="Nat. Biotechnol.">
        <title>Measurement of bacterial replication rates in microbial communities.</title>
        <authorList>
            <person name="Brown C.T."/>
            <person name="Olm M.R."/>
            <person name="Thomas B.C."/>
            <person name="Banfield J.F."/>
        </authorList>
    </citation>
    <scope>NUCLEOTIDE SEQUENCE [LARGE SCALE GENOMIC DNA]</scope>
    <source>
        <strain evidence="5">46_33</strain>
    </source>
</reference>
<keyword evidence="2" id="KW-0092">Biotin</keyword>
<feature type="domain" description="BPL/LPL catalytic" evidence="4">
    <location>
        <begin position="1"/>
        <end position="172"/>
    </location>
</feature>
<evidence type="ECO:0000256" key="3">
    <source>
        <dbReference type="ARBA" id="ARBA00024227"/>
    </source>
</evidence>
<dbReference type="SUPFAM" id="SSF55681">
    <property type="entry name" value="Class II aaRS and biotin synthetases"/>
    <property type="match status" value="1"/>
</dbReference>
<dbReference type="InterPro" id="IPR003142">
    <property type="entry name" value="BPL_C"/>
</dbReference>
<protein>
    <recommendedName>
        <fullName evidence="3">biotin--[biotin carboxyl-carrier protein] ligase</fullName>
        <ecNumber evidence="3">6.3.4.15</ecNumber>
    </recommendedName>
</protein>
<dbReference type="Proteomes" id="UP000186777">
    <property type="component" value="Unassembled WGS sequence"/>
</dbReference>